<feature type="compositionally biased region" description="Low complexity" evidence="4">
    <location>
        <begin position="1"/>
        <end position="16"/>
    </location>
</feature>
<dbReference type="InterPro" id="IPR036388">
    <property type="entry name" value="WH-like_DNA-bd_sf"/>
</dbReference>
<evidence type="ECO:0000259" key="5">
    <source>
        <dbReference type="PROSITE" id="PS50043"/>
    </source>
</evidence>
<dbReference type="PANTHER" id="PTHR44688">
    <property type="entry name" value="DNA-BINDING TRANSCRIPTIONAL ACTIVATOR DEVR_DOSR"/>
    <property type="match status" value="1"/>
</dbReference>
<dbReference type="Pfam" id="PF00196">
    <property type="entry name" value="GerE"/>
    <property type="match status" value="1"/>
</dbReference>
<keyword evidence="1" id="KW-0805">Transcription regulation</keyword>
<dbReference type="AlphaFoldDB" id="A0A4Y6R9R3"/>
<dbReference type="InterPro" id="IPR016032">
    <property type="entry name" value="Sig_transdc_resp-reg_C-effctor"/>
</dbReference>
<dbReference type="SMART" id="SM00421">
    <property type="entry name" value="HTH_LUXR"/>
    <property type="match status" value="1"/>
</dbReference>
<evidence type="ECO:0000313" key="7">
    <source>
        <dbReference type="EMBL" id="QDG69682.1"/>
    </source>
</evidence>
<evidence type="ECO:0000259" key="6">
    <source>
        <dbReference type="PROSITE" id="PS50112"/>
    </source>
</evidence>
<keyword evidence="3" id="KW-0804">Transcription</keyword>
<dbReference type="Proteomes" id="UP000316665">
    <property type="component" value="Chromosome"/>
</dbReference>
<evidence type="ECO:0000256" key="2">
    <source>
        <dbReference type="ARBA" id="ARBA00023125"/>
    </source>
</evidence>
<dbReference type="Gene3D" id="1.10.10.10">
    <property type="entry name" value="Winged helix-like DNA-binding domain superfamily/Winged helix DNA-binding domain"/>
    <property type="match status" value="1"/>
</dbReference>
<feature type="compositionally biased region" description="Basic and acidic residues" evidence="4">
    <location>
        <begin position="29"/>
        <end position="41"/>
    </location>
</feature>
<dbReference type="GO" id="GO:0006355">
    <property type="term" value="P:regulation of DNA-templated transcription"/>
    <property type="evidence" value="ECO:0007669"/>
    <property type="project" value="InterPro"/>
</dbReference>
<protein>
    <recommendedName>
        <fullName evidence="9">HTH luxR-type domain-containing protein</fullName>
    </recommendedName>
</protein>
<dbReference type="OrthoDB" id="5497412at2"/>
<dbReference type="PROSITE" id="PS50112">
    <property type="entry name" value="PAS"/>
    <property type="match status" value="1"/>
</dbReference>
<gene>
    <name evidence="7" type="ORF">FJQ89_04085</name>
</gene>
<organism evidence="7 8">
    <name type="scientific">Janthinobacterium tructae</name>
    <dbReference type="NCBI Taxonomy" id="2590869"/>
    <lineage>
        <taxon>Bacteria</taxon>
        <taxon>Pseudomonadati</taxon>
        <taxon>Pseudomonadota</taxon>
        <taxon>Betaproteobacteria</taxon>
        <taxon>Burkholderiales</taxon>
        <taxon>Oxalobacteraceae</taxon>
        <taxon>Janthinobacterium</taxon>
    </lineage>
</organism>
<sequence length="575" mass="62616">MMRRAAPLPRLASASRQPDRAPRQGHSTIEGRHHENHHPEHIAGPVSHLPCGECANPAARQDRGRGGALAAHRRSGPATLHAARRLPEIRGRLRPVEWRHPAAAPRRHHHVCAHRQPARTPHRRHQPQCLRRAGSPTEGTHRPSRRWQRGRRTGDGGAGTPVGRWQRAGRASGHAGLSRPLIAWHELADAMDMPMTAPQQALIARLYDAALDDALWPQLCRDLADAFGGASDTSLILQSDSGAQLLNPAGRFGKETTSAYEAYYWQHDIWAKLAYRLGVSQVHGSAEHIRPRDFERTEFYADFCRPHDLYHVIGAVLPLAPGETALLGVHRQHAQGPFADSPLVQAQLQALLPHLQRALRIRARLAQSGMQARTTRAALDALDTAVLLLDSRLDVLYANASALALFGPGLERSLHCPAGGSPRWCALPQLAQAVRQAIGTGKGRRVAAPAASALRLPRTGAPDLCLTVAPFQPQQGQSSQRPCALVLARDPQAPAIAVPALQQLFELTQAEAQVAQALAQGAAIDRIAADTGVSINTVRTHLHHIYDKTGTARQGELIARIHRSASPFTRKEYSP</sequence>
<keyword evidence="2" id="KW-0238">DNA-binding</keyword>
<dbReference type="PROSITE" id="PS50043">
    <property type="entry name" value="HTH_LUXR_2"/>
    <property type="match status" value="1"/>
</dbReference>
<dbReference type="PANTHER" id="PTHR44688:SF16">
    <property type="entry name" value="DNA-BINDING TRANSCRIPTIONAL ACTIVATOR DEVR_DOSR"/>
    <property type="match status" value="1"/>
</dbReference>
<dbReference type="KEGG" id="jas:FJQ89_04085"/>
<evidence type="ECO:0000256" key="3">
    <source>
        <dbReference type="ARBA" id="ARBA00023163"/>
    </source>
</evidence>
<evidence type="ECO:0000256" key="4">
    <source>
        <dbReference type="SAM" id="MobiDB-lite"/>
    </source>
</evidence>
<feature type="domain" description="PAS" evidence="6">
    <location>
        <begin position="371"/>
        <end position="407"/>
    </location>
</feature>
<dbReference type="PRINTS" id="PR00038">
    <property type="entry name" value="HTHLUXR"/>
</dbReference>
<feature type="region of interest" description="Disordered" evidence="4">
    <location>
        <begin position="1"/>
        <end position="79"/>
    </location>
</feature>
<dbReference type="CDD" id="cd06170">
    <property type="entry name" value="LuxR_C_like"/>
    <property type="match status" value="1"/>
</dbReference>
<dbReference type="SUPFAM" id="SSF46894">
    <property type="entry name" value="C-terminal effector domain of the bipartite response regulators"/>
    <property type="match status" value="1"/>
</dbReference>
<feature type="compositionally biased region" description="Basic residues" evidence="4">
    <location>
        <begin position="105"/>
        <end position="126"/>
    </location>
</feature>
<feature type="region of interest" description="Disordered" evidence="4">
    <location>
        <begin position="104"/>
        <end position="171"/>
    </location>
</feature>
<proteinExistence type="predicted"/>
<name>A0A4Y6R9R3_9BURK</name>
<keyword evidence="8" id="KW-1185">Reference proteome</keyword>
<evidence type="ECO:0000313" key="8">
    <source>
        <dbReference type="Proteomes" id="UP000316665"/>
    </source>
</evidence>
<dbReference type="EMBL" id="CP041185">
    <property type="protein sequence ID" value="QDG69682.1"/>
    <property type="molecule type" value="Genomic_DNA"/>
</dbReference>
<reference evidence="7 8" key="1">
    <citation type="submission" date="2019-06" db="EMBL/GenBank/DDBJ databases">
        <title>Complete genome sequence of Janthinobacterium sp. SNU WT3 isolated from diseased rainbow trout.</title>
        <authorList>
            <person name="Oh W.T."/>
            <person name="Park S.C."/>
        </authorList>
    </citation>
    <scope>NUCLEOTIDE SEQUENCE [LARGE SCALE GENOMIC DNA]</scope>
    <source>
        <strain evidence="7 8">SNU WT3</strain>
    </source>
</reference>
<dbReference type="GO" id="GO:0003677">
    <property type="term" value="F:DNA binding"/>
    <property type="evidence" value="ECO:0007669"/>
    <property type="project" value="UniProtKB-KW"/>
</dbReference>
<evidence type="ECO:0008006" key="9">
    <source>
        <dbReference type="Google" id="ProtNLM"/>
    </source>
</evidence>
<accession>A0A4Y6R9R3</accession>
<feature type="compositionally biased region" description="Basic residues" evidence="4">
    <location>
        <begin position="142"/>
        <end position="151"/>
    </location>
</feature>
<feature type="domain" description="HTH luxR-type" evidence="5">
    <location>
        <begin position="500"/>
        <end position="565"/>
    </location>
</feature>
<evidence type="ECO:0000256" key="1">
    <source>
        <dbReference type="ARBA" id="ARBA00023015"/>
    </source>
</evidence>
<dbReference type="InterPro" id="IPR000014">
    <property type="entry name" value="PAS"/>
</dbReference>
<dbReference type="InterPro" id="IPR000792">
    <property type="entry name" value="Tscrpt_reg_LuxR_C"/>
</dbReference>